<gene>
    <name evidence="2" type="ORF">FSB_LOCUS58440</name>
</gene>
<name>A0A2N9J172_FAGSY</name>
<organism evidence="2">
    <name type="scientific">Fagus sylvatica</name>
    <name type="common">Beechnut</name>
    <dbReference type="NCBI Taxonomy" id="28930"/>
    <lineage>
        <taxon>Eukaryota</taxon>
        <taxon>Viridiplantae</taxon>
        <taxon>Streptophyta</taxon>
        <taxon>Embryophyta</taxon>
        <taxon>Tracheophyta</taxon>
        <taxon>Spermatophyta</taxon>
        <taxon>Magnoliopsida</taxon>
        <taxon>eudicotyledons</taxon>
        <taxon>Gunneridae</taxon>
        <taxon>Pentapetalae</taxon>
        <taxon>rosids</taxon>
        <taxon>fabids</taxon>
        <taxon>Fagales</taxon>
        <taxon>Fagaceae</taxon>
        <taxon>Fagus</taxon>
    </lineage>
</organism>
<reference evidence="2" key="1">
    <citation type="submission" date="2018-02" db="EMBL/GenBank/DDBJ databases">
        <authorList>
            <person name="Cohen D.B."/>
            <person name="Kent A.D."/>
        </authorList>
    </citation>
    <scope>NUCLEOTIDE SEQUENCE</scope>
</reference>
<dbReference type="EMBL" id="OIVN01006323">
    <property type="protein sequence ID" value="SPD30558.1"/>
    <property type="molecule type" value="Genomic_DNA"/>
</dbReference>
<accession>A0A2N9J172</accession>
<sequence>MPPPQFSCTYHPISCMEPVFGRGAAATPSGAATAAKTSRNTTAATKTSNTAATISLQGLQGHARKRRSL</sequence>
<evidence type="ECO:0000313" key="2">
    <source>
        <dbReference type="EMBL" id="SPD30558.1"/>
    </source>
</evidence>
<dbReference type="AlphaFoldDB" id="A0A2N9J172"/>
<proteinExistence type="predicted"/>
<feature type="region of interest" description="Disordered" evidence="1">
    <location>
        <begin position="31"/>
        <end position="69"/>
    </location>
</feature>
<evidence type="ECO:0000256" key="1">
    <source>
        <dbReference type="SAM" id="MobiDB-lite"/>
    </source>
</evidence>
<protein>
    <submittedName>
        <fullName evidence="2">Uncharacterized protein</fullName>
    </submittedName>
</protein>
<feature type="compositionally biased region" description="Low complexity" evidence="1">
    <location>
        <begin position="31"/>
        <end position="53"/>
    </location>
</feature>